<evidence type="ECO:0000313" key="1">
    <source>
        <dbReference type="EMBL" id="HIP56964.1"/>
    </source>
</evidence>
<reference evidence="1" key="1">
    <citation type="journal article" date="2020" name="ISME J.">
        <title>Gammaproteobacteria mediating utilization of methyl-, sulfur- and petroleum organic compounds in deep ocean hydrothermal plumes.</title>
        <authorList>
            <person name="Zhou Z."/>
            <person name="Liu Y."/>
            <person name="Pan J."/>
            <person name="Cron B.R."/>
            <person name="Toner B.M."/>
            <person name="Anantharaman K."/>
            <person name="Breier J.A."/>
            <person name="Dick G.J."/>
            <person name="Li M."/>
        </authorList>
    </citation>
    <scope>NUCLEOTIDE SEQUENCE</scope>
    <source>
        <strain evidence="1">SZUA-1435</strain>
    </source>
</reference>
<name>A0A833DUJ8_9CREN</name>
<evidence type="ECO:0008006" key="3">
    <source>
        <dbReference type="Google" id="ProtNLM"/>
    </source>
</evidence>
<dbReference type="Proteomes" id="UP000605805">
    <property type="component" value="Unassembled WGS sequence"/>
</dbReference>
<accession>A0A833DUJ8</accession>
<protein>
    <recommendedName>
        <fullName evidence="3">MoaD/ThiS family protein</fullName>
    </recommendedName>
</protein>
<dbReference type="AlphaFoldDB" id="A0A833DUJ8"/>
<gene>
    <name evidence="1" type="ORF">EYH02_02695</name>
</gene>
<dbReference type="EMBL" id="DQTV01000046">
    <property type="protein sequence ID" value="HIP56964.1"/>
    <property type="molecule type" value="Genomic_DNA"/>
</dbReference>
<comment type="caution">
    <text evidence="1">The sequence shown here is derived from an EMBL/GenBank/DDBJ whole genome shotgun (WGS) entry which is preliminary data.</text>
</comment>
<proteinExistence type="predicted"/>
<evidence type="ECO:0000313" key="2">
    <source>
        <dbReference type="Proteomes" id="UP000605805"/>
    </source>
</evidence>
<sequence length="76" mass="8682">MTSRKIVIRLVGFYGDKHVRELEIHDEVKVKDIVGRVLDNVDEVMVICGSKQLYLDDIVPYDCRELDIYPLASGGM</sequence>
<organism evidence="1 2">
    <name type="scientific">Ignisphaera aggregans</name>
    <dbReference type="NCBI Taxonomy" id="334771"/>
    <lineage>
        <taxon>Archaea</taxon>
        <taxon>Thermoproteota</taxon>
        <taxon>Thermoprotei</taxon>
        <taxon>Desulfurococcales</taxon>
        <taxon>Desulfurococcaceae</taxon>
        <taxon>Ignisphaera</taxon>
    </lineage>
</organism>